<evidence type="ECO:0000313" key="3">
    <source>
        <dbReference type="Proteomes" id="UP000467840"/>
    </source>
</evidence>
<sequence length="236" mass="26187">MLSLCTLLRGPGCESPIEDDRATKKVKHREGDPNLVEEGISYSAKVIANMRMDVDHEVEELASDLEFDDSDVSVDKSDIPLSLLMSSLSAFVKDNGEWDWDRVEHDICWVCPPKGHVKINTDSSLRSSDNCAFGGGLCRDATGNWLFSFAASYGISSVLGAELWSMYEGLRLAYDIGYRKVILECDNLTAVNTILGVSNNQCILRCLVDSIRSLLLKDWMFKFTTFIGKQISALIG</sequence>
<dbReference type="InterPro" id="IPR036397">
    <property type="entry name" value="RNaseH_sf"/>
</dbReference>
<proteinExistence type="predicted"/>
<organism evidence="2 3">
    <name type="scientific">Hevea brasiliensis</name>
    <name type="common">Para rubber tree</name>
    <name type="synonym">Siphonia brasiliensis</name>
    <dbReference type="NCBI Taxonomy" id="3981"/>
    <lineage>
        <taxon>Eukaryota</taxon>
        <taxon>Viridiplantae</taxon>
        <taxon>Streptophyta</taxon>
        <taxon>Embryophyta</taxon>
        <taxon>Tracheophyta</taxon>
        <taxon>Spermatophyta</taxon>
        <taxon>Magnoliopsida</taxon>
        <taxon>eudicotyledons</taxon>
        <taxon>Gunneridae</taxon>
        <taxon>Pentapetalae</taxon>
        <taxon>rosids</taxon>
        <taxon>fabids</taxon>
        <taxon>Malpighiales</taxon>
        <taxon>Euphorbiaceae</taxon>
        <taxon>Crotonoideae</taxon>
        <taxon>Micrandreae</taxon>
        <taxon>Hevea</taxon>
    </lineage>
</organism>
<dbReference type="Pfam" id="PF13456">
    <property type="entry name" value="RVT_3"/>
    <property type="match status" value="1"/>
</dbReference>
<feature type="domain" description="RNase H type-1" evidence="1">
    <location>
        <begin position="120"/>
        <end position="224"/>
    </location>
</feature>
<dbReference type="InterPro" id="IPR012337">
    <property type="entry name" value="RNaseH-like_sf"/>
</dbReference>
<dbReference type="GO" id="GO:0004523">
    <property type="term" value="F:RNA-DNA hybrid ribonuclease activity"/>
    <property type="evidence" value="ECO:0007669"/>
    <property type="project" value="InterPro"/>
</dbReference>
<dbReference type="AlphaFoldDB" id="A0A6A6KPB3"/>
<dbReference type="InterPro" id="IPR053151">
    <property type="entry name" value="RNase_H-like"/>
</dbReference>
<dbReference type="CDD" id="cd06222">
    <property type="entry name" value="RNase_H_like"/>
    <property type="match status" value="1"/>
</dbReference>
<name>A0A6A6KPB3_HEVBR</name>
<dbReference type="Proteomes" id="UP000467840">
    <property type="component" value="Chromosome 8"/>
</dbReference>
<evidence type="ECO:0000313" key="2">
    <source>
        <dbReference type="EMBL" id="KAF2289906.1"/>
    </source>
</evidence>
<protein>
    <recommendedName>
        <fullName evidence="1">RNase H type-1 domain-containing protein</fullName>
    </recommendedName>
</protein>
<comment type="caution">
    <text evidence="2">The sequence shown here is derived from an EMBL/GenBank/DDBJ whole genome shotgun (WGS) entry which is preliminary data.</text>
</comment>
<dbReference type="PANTHER" id="PTHR47723:SF19">
    <property type="entry name" value="POLYNUCLEOTIDYL TRANSFERASE, RIBONUCLEASE H-LIKE SUPERFAMILY PROTEIN"/>
    <property type="match status" value="1"/>
</dbReference>
<accession>A0A6A6KPB3</accession>
<dbReference type="Gene3D" id="3.30.420.10">
    <property type="entry name" value="Ribonuclease H-like superfamily/Ribonuclease H"/>
    <property type="match status" value="1"/>
</dbReference>
<dbReference type="PANTHER" id="PTHR47723">
    <property type="entry name" value="OS05G0353850 PROTEIN"/>
    <property type="match status" value="1"/>
</dbReference>
<evidence type="ECO:0000259" key="1">
    <source>
        <dbReference type="Pfam" id="PF13456"/>
    </source>
</evidence>
<dbReference type="SUPFAM" id="SSF53098">
    <property type="entry name" value="Ribonuclease H-like"/>
    <property type="match status" value="1"/>
</dbReference>
<gene>
    <name evidence="2" type="ORF">GH714_039118</name>
</gene>
<dbReference type="InterPro" id="IPR002156">
    <property type="entry name" value="RNaseH_domain"/>
</dbReference>
<dbReference type="EMBL" id="JAAGAX010000016">
    <property type="protein sequence ID" value="KAF2289906.1"/>
    <property type="molecule type" value="Genomic_DNA"/>
</dbReference>
<keyword evidence="3" id="KW-1185">Reference proteome</keyword>
<dbReference type="GO" id="GO:0003676">
    <property type="term" value="F:nucleic acid binding"/>
    <property type="evidence" value="ECO:0007669"/>
    <property type="project" value="InterPro"/>
</dbReference>
<reference evidence="2 3" key="1">
    <citation type="journal article" date="2020" name="Mol. Plant">
        <title>The Chromosome-Based Rubber Tree Genome Provides New Insights into Spurge Genome Evolution and Rubber Biosynthesis.</title>
        <authorList>
            <person name="Liu J."/>
            <person name="Shi C."/>
            <person name="Shi C.C."/>
            <person name="Li W."/>
            <person name="Zhang Q.J."/>
            <person name="Zhang Y."/>
            <person name="Li K."/>
            <person name="Lu H.F."/>
            <person name="Shi C."/>
            <person name="Zhu S.T."/>
            <person name="Xiao Z.Y."/>
            <person name="Nan H."/>
            <person name="Yue Y."/>
            <person name="Zhu X.G."/>
            <person name="Wu Y."/>
            <person name="Hong X.N."/>
            <person name="Fan G.Y."/>
            <person name="Tong Y."/>
            <person name="Zhang D."/>
            <person name="Mao C.L."/>
            <person name="Liu Y.L."/>
            <person name="Hao S.J."/>
            <person name="Liu W.Q."/>
            <person name="Lv M.Q."/>
            <person name="Zhang H.B."/>
            <person name="Liu Y."/>
            <person name="Hu-Tang G.R."/>
            <person name="Wang J.P."/>
            <person name="Wang J.H."/>
            <person name="Sun Y.H."/>
            <person name="Ni S.B."/>
            <person name="Chen W.B."/>
            <person name="Zhang X.C."/>
            <person name="Jiao Y.N."/>
            <person name="Eichler E.E."/>
            <person name="Li G.H."/>
            <person name="Liu X."/>
            <person name="Gao L.Z."/>
        </authorList>
    </citation>
    <scope>NUCLEOTIDE SEQUENCE [LARGE SCALE GENOMIC DNA]</scope>
    <source>
        <strain evidence="3">cv. GT1</strain>
        <tissue evidence="2">Leaf</tissue>
    </source>
</reference>
<dbReference type="InterPro" id="IPR044730">
    <property type="entry name" value="RNase_H-like_dom_plant"/>
</dbReference>